<feature type="compositionally biased region" description="Low complexity" evidence="1">
    <location>
        <begin position="502"/>
        <end position="516"/>
    </location>
</feature>
<feature type="compositionally biased region" description="Polar residues" evidence="1">
    <location>
        <begin position="35"/>
        <end position="47"/>
    </location>
</feature>
<feature type="region of interest" description="Disordered" evidence="1">
    <location>
        <begin position="1239"/>
        <end position="1278"/>
    </location>
</feature>
<accession>A0A4Y7SUK4</accession>
<feature type="region of interest" description="Disordered" evidence="1">
    <location>
        <begin position="976"/>
        <end position="1029"/>
    </location>
</feature>
<sequence length="1406" mass="153460">MMSPRSSSPSNARAFSRNDFPVSPSPSPPLSSDSRGNTPSPDSSLTNHHGHGHPPHTYTYGIQHKVPHPAIPWSPPRTPLSPSLSQSPNTRSYHQARMQEYHRRISAQLVDVYRRFVLEALVFAFPKDVGLVSEALPAPPSPYAGPVRSSVNAPTVYNYRLWLLRSMVRSAENEMAMIEESCRAFVKEDFERAQAQDLEDEMDISDGNISVDITPRSAMDQGRRSCGTSVLSPPTSPTIASKQKVSFDSFASGASPTKTSGEHELTKKKSRGKLVKKRSFAALLGDKDAAKEKEKGDAQSTQRNILGLKRSWGRSKSNMASVPAPVVIPPLPSELPAIEGGADPAPLETLEASPIEEVEDAFETATRDLAHLTVPSDVGSGQGSKSLYASRRESSSTTESTSSGSMATIESGVSAVSDDTDLTTPIMSDVELPKVDEEVMDLPSEQEEQDIGVDSIEPPPGPYGNKSASKSTLNILDQLNPTYTASSSSLLIPLTDTPNYTPTASATARRSTNATPDVDSPDFQLTLQMRLKLNPEYTRLAQRASKLWEIISAAEAERRDILEEEERYLDILEVRSQRRAWSNGVLGRCNSAAGRSGVPGDRHINSDLVRLGLSAPFRSSGLASSAGMWTNEDAENEGWEYVNPPHPHPLFHGGGVVMSMAFPTIEFGDPPDVSPRLRMMRKADLKMRLQMEREKRREAAMDCDGAFGGGMRIVDDREDGMEIIDGVVGGVFEPVLDSRWDAETLLDPDHDDEMVDNLEMDIDDDVFGSRRQKDLHDLANIPPRPRMTPAKVHPPPARLFAVVEEEESDDLDDTPNSGGTGTETETETEGEGDEFEFDNVDMSRRSILRNEALSDESEDDDEAFFADIHDITDIVGDIEDGLERHRRHPHRRRRRHPTQRNPPKASEFYQSRQARSHPSDQLEALAFSSPAYPYDSFDVDVDMGMGGGAPRNSSLEFEVESTARALGKPVRRRIKTPYPEDIADMLANNDSGIDDEGSKPKGKTSKKRPRNHRRQWQSMLTPGSYKNEDISGGIEITLEAERPKPRFMPAIKAIMGKGLKTRRSVEPPADLPKEPIAGSSSEPTMHHSGTPRARTTSMYHRQPSPHSRAALSSPSNSTTDKAKVSGMGLPLDVGYGYGTYSNTPPPKSPSDKPLSESSLLCQPVRFSSPPASSPSWDTPAVSRPRLATKSLVASPPVFSAPAPSASPTRPRKHIRSIHLNLDIEDATVEHFELAGYGQFGPTRSPTSPSSSQWSACSHSPGECDSNCSSASLPMSPTPLSPPSPVIGIAASFAPLVPGSPAIRAMEKPEDGGVEGAWQDDVEELNLDAPRPSDKLQFHLPFSLPVASKGNHPLDPTTNEDTLVDVDMKVVKGERKPKAVPERKSVLADPAFFEPPVIVKEDVSVET</sequence>
<feature type="region of interest" description="Disordered" evidence="1">
    <location>
        <begin position="502"/>
        <end position="521"/>
    </location>
</feature>
<feature type="region of interest" description="Disordered" evidence="1">
    <location>
        <begin position="207"/>
        <end position="272"/>
    </location>
</feature>
<comment type="caution">
    <text evidence="2">The sequence shown here is derived from an EMBL/GenBank/DDBJ whole genome shotgun (WGS) entry which is preliminary data.</text>
</comment>
<feature type="compositionally biased region" description="Basic residues" evidence="1">
    <location>
        <begin position="884"/>
        <end position="898"/>
    </location>
</feature>
<evidence type="ECO:0000313" key="2">
    <source>
        <dbReference type="EMBL" id="TEB25553.1"/>
    </source>
</evidence>
<feature type="region of interest" description="Disordered" evidence="1">
    <location>
        <begin position="879"/>
        <end position="920"/>
    </location>
</feature>
<evidence type="ECO:0000256" key="1">
    <source>
        <dbReference type="SAM" id="MobiDB-lite"/>
    </source>
</evidence>
<feature type="compositionally biased region" description="Polar residues" evidence="1">
    <location>
        <begin position="226"/>
        <end position="246"/>
    </location>
</feature>
<keyword evidence="3" id="KW-1185">Reference proteome</keyword>
<evidence type="ECO:0000313" key="3">
    <source>
        <dbReference type="Proteomes" id="UP000298030"/>
    </source>
</evidence>
<name>A0A4Y7SUK4_COPMI</name>
<feature type="compositionally biased region" description="Acidic residues" evidence="1">
    <location>
        <begin position="824"/>
        <end position="839"/>
    </location>
</feature>
<organism evidence="2 3">
    <name type="scientific">Coprinellus micaceus</name>
    <name type="common">Glistening ink-cap mushroom</name>
    <name type="synonym">Coprinus micaceus</name>
    <dbReference type="NCBI Taxonomy" id="71717"/>
    <lineage>
        <taxon>Eukaryota</taxon>
        <taxon>Fungi</taxon>
        <taxon>Dikarya</taxon>
        <taxon>Basidiomycota</taxon>
        <taxon>Agaricomycotina</taxon>
        <taxon>Agaricomycetes</taxon>
        <taxon>Agaricomycetidae</taxon>
        <taxon>Agaricales</taxon>
        <taxon>Agaricineae</taxon>
        <taxon>Psathyrellaceae</taxon>
        <taxon>Coprinellus</taxon>
    </lineage>
</organism>
<feature type="compositionally biased region" description="Polar residues" evidence="1">
    <location>
        <begin position="1110"/>
        <end position="1119"/>
    </location>
</feature>
<feature type="compositionally biased region" description="Acidic residues" evidence="1">
    <location>
        <begin position="438"/>
        <end position="451"/>
    </location>
</feature>
<proteinExistence type="predicted"/>
<dbReference type="EMBL" id="QPFP01000056">
    <property type="protein sequence ID" value="TEB25553.1"/>
    <property type="molecule type" value="Genomic_DNA"/>
</dbReference>
<feature type="region of interest" description="Disordered" evidence="1">
    <location>
        <begin position="1041"/>
        <end position="1157"/>
    </location>
</feature>
<feature type="region of interest" description="Disordered" evidence="1">
    <location>
        <begin position="1163"/>
        <end position="1182"/>
    </location>
</feature>
<feature type="region of interest" description="Disordered" evidence="1">
    <location>
        <begin position="1"/>
        <end position="94"/>
    </location>
</feature>
<feature type="compositionally biased region" description="Low complexity" evidence="1">
    <location>
        <begin position="1"/>
        <end position="22"/>
    </location>
</feature>
<feature type="compositionally biased region" description="Pro residues" evidence="1">
    <location>
        <begin position="69"/>
        <end position="79"/>
    </location>
</feature>
<gene>
    <name evidence="2" type="ORF">FA13DRAFT_1161046</name>
</gene>
<dbReference type="PANTHER" id="PTHR24216">
    <property type="entry name" value="PAXILLIN-RELATED"/>
    <property type="match status" value="1"/>
</dbReference>
<feature type="compositionally biased region" description="Basic residues" evidence="1">
    <location>
        <begin position="1000"/>
        <end position="1015"/>
    </location>
</feature>
<feature type="compositionally biased region" description="Low complexity" evidence="1">
    <location>
        <begin position="1244"/>
        <end position="1260"/>
    </location>
</feature>
<dbReference type="Proteomes" id="UP000298030">
    <property type="component" value="Unassembled WGS sequence"/>
</dbReference>
<reference evidence="2 3" key="1">
    <citation type="journal article" date="2019" name="Nat. Ecol. Evol.">
        <title>Megaphylogeny resolves global patterns of mushroom evolution.</title>
        <authorList>
            <person name="Varga T."/>
            <person name="Krizsan K."/>
            <person name="Foldi C."/>
            <person name="Dima B."/>
            <person name="Sanchez-Garcia M."/>
            <person name="Sanchez-Ramirez S."/>
            <person name="Szollosi G.J."/>
            <person name="Szarkandi J.G."/>
            <person name="Papp V."/>
            <person name="Albert L."/>
            <person name="Andreopoulos W."/>
            <person name="Angelini C."/>
            <person name="Antonin V."/>
            <person name="Barry K.W."/>
            <person name="Bougher N.L."/>
            <person name="Buchanan P."/>
            <person name="Buyck B."/>
            <person name="Bense V."/>
            <person name="Catcheside P."/>
            <person name="Chovatia M."/>
            <person name="Cooper J."/>
            <person name="Damon W."/>
            <person name="Desjardin D."/>
            <person name="Finy P."/>
            <person name="Geml J."/>
            <person name="Haridas S."/>
            <person name="Hughes K."/>
            <person name="Justo A."/>
            <person name="Karasinski D."/>
            <person name="Kautmanova I."/>
            <person name="Kiss B."/>
            <person name="Kocsube S."/>
            <person name="Kotiranta H."/>
            <person name="LaButti K.M."/>
            <person name="Lechner B.E."/>
            <person name="Liimatainen K."/>
            <person name="Lipzen A."/>
            <person name="Lukacs Z."/>
            <person name="Mihaltcheva S."/>
            <person name="Morgado L.N."/>
            <person name="Niskanen T."/>
            <person name="Noordeloos M.E."/>
            <person name="Ohm R.A."/>
            <person name="Ortiz-Santana B."/>
            <person name="Ovrebo C."/>
            <person name="Racz N."/>
            <person name="Riley R."/>
            <person name="Savchenko A."/>
            <person name="Shiryaev A."/>
            <person name="Soop K."/>
            <person name="Spirin V."/>
            <person name="Szebenyi C."/>
            <person name="Tomsovsky M."/>
            <person name="Tulloss R.E."/>
            <person name="Uehling J."/>
            <person name="Grigoriev I.V."/>
            <person name="Vagvolgyi C."/>
            <person name="Papp T."/>
            <person name="Martin F.M."/>
            <person name="Miettinen O."/>
            <person name="Hibbett D.S."/>
            <person name="Nagy L.G."/>
        </authorList>
    </citation>
    <scope>NUCLEOTIDE SEQUENCE [LARGE SCALE GENOMIC DNA]</scope>
    <source>
        <strain evidence="2 3">FP101781</strain>
    </source>
</reference>
<dbReference type="OrthoDB" id="3058531at2759"/>
<feature type="region of interest" description="Disordered" evidence="1">
    <location>
        <begin position="372"/>
        <end position="468"/>
    </location>
</feature>
<protein>
    <submittedName>
        <fullName evidence="2">Uncharacterized protein</fullName>
    </submittedName>
</protein>
<feature type="region of interest" description="Disordered" evidence="1">
    <location>
        <begin position="805"/>
        <end position="842"/>
    </location>
</feature>